<keyword evidence="5" id="KW-1185">Reference proteome</keyword>
<dbReference type="InterPro" id="IPR011105">
    <property type="entry name" value="Cell_wall_hydrolase_SleB"/>
</dbReference>
<accession>A0ABY4RR84</accession>
<dbReference type="Proteomes" id="UP001057134">
    <property type="component" value="Chromosome"/>
</dbReference>
<dbReference type="SUPFAM" id="SSF47090">
    <property type="entry name" value="PGBD-like"/>
    <property type="match status" value="1"/>
</dbReference>
<name>A0ABY4RR84_9BACL</name>
<protein>
    <submittedName>
        <fullName evidence="4">Spore cortex-lytic enzyme</fullName>
    </submittedName>
</protein>
<organism evidence="4 5">
    <name type="scientific">Paenibacillus konkukensis</name>
    <dbReference type="NCBI Taxonomy" id="2020716"/>
    <lineage>
        <taxon>Bacteria</taxon>
        <taxon>Bacillati</taxon>
        <taxon>Bacillota</taxon>
        <taxon>Bacilli</taxon>
        <taxon>Bacillales</taxon>
        <taxon>Paenibacillaceae</taxon>
        <taxon>Paenibacillus</taxon>
    </lineage>
</organism>
<feature type="chain" id="PRO_5046132462" evidence="1">
    <location>
        <begin position="30"/>
        <end position="218"/>
    </location>
</feature>
<reference evidence="4" key="1">
    <citation type="submission" date="2018-02" db="EMBL/GenBank/DDBJ databases">
        <authorList>
            <person name="Kim S.-K."/>
            <person name="Jung H.-I."/>
            <person name="Lee S.-W."/>
        </authorList>
    </citation>
    <scope>NUCLEOTIDE SEQUENCE</scope>
    <source>
        <strain evidence="4">SK3146</strain>
    </source>
</reference>
<sequence>MKSAFWKTATFLILFSLILINGNHPAAQAAAAPALQQGSANGDVWDLQFRLRLAGFYQMPLDGLYGANTTAAVSRFQANYGLTADGKVGAQTWTALKKYSLNQHELDILAKVIYSEARGESYEGQVAVGAVVMNRLQSGLYGDSIEDIVFQPGAFTAVADGQYNLTPDSTAYWAAQDAVRGWDPTGDALYYFNPKTATSKWIWSRPQTVQIGNHIFAK</sequence>
<feature type="domain" description="Cell wall hydrolase SleB" evidence="3">
    <location>
        <begin position="119"/>
        <end position="217"/>
    </location>
</feature>
<evidence type="ECO:0000259" key="3">
    <source>
        <dbReference type="Pfam" id="PF07486"/>
    </source>
</evidence>
<evidence type="ECO:0000259" key="2">
    <source>
        <dbReference type="Pfam" id="PF01471"/>
    </source>
</evidence>
<evidence type="ECO:0000313" key="4">
    <source>
        <dbReference type="EMBL" id="UQZ84720.1"/>
    </source>
</evidence>
<dbReference type="InterPro" id="IPR042047">
    <property type="entry name" value="SleB_dom1"/>
</dbReference>
<dbReference type="Gene3D" id="1.10.101.10">
    <property type="entry name" value="PGBD-like superfamily/PGBD"/>
    <property type="match status" value="1"/>
</dbReference>
<evidence type="ECO:0000256" key="1">
    <source>
        <dbReference type="SAM" id="SignalP"/>
    </source>
</evidence>
<feature type="domain" description="Peptidoglycan binding-like" evidence="2">
    <location>
        <begin position="43"/>
        <end position="96"/>
    </location>
</feature>
<dbReference type="InterPro" id="IPR002477">
    <property type="entry name" value="Peptidoglycan-bd-like"/>
</dbReference>
<evidence type="ECO:0000313" key="5">
    <source>
        <dbReference type="Proteomes" id="UP001057134"/>
    </source>
</evidence>
<proteinExistence type="predicted"/>
<dbReference type="EMBL" id="CP027059">
    <property type="protein sequence ID" value="UQZ84720.1"/>
    <property type="molecule type" value="Genomic_DNA"/>
</dbReference>
<dbReference type="Pfam" id="PF07486">
    <property type="entry name" value="Hydrolase_2"/>
    <property type="match status" value="1"/>
</dbReference>
<feature type="signal peptide" evidence="1">
    <location>
        <begin position="1"/>
        <end position="29"/>
    </location>
</feature>
<dbReference type="InterPro" id="IPR036365">
    <property type="entry name" value="PGBD-like_sf"/>
</dbReference>
<dbReference type="Pfam" id="PF01471">
    <property type="entry name" value="PG_binding_1"/>
    <property type="match status" value="1"/>
</dbReference>
<gene>
    <name evidence="4" type="primary">sleB_1</name>
    <name evidence="4" type="ORF">SK3146_03975</name>
</gene>
<keyword evidence="1" id="KW-0732">Signal</keyword>
<dbReference type="Gene3D" id="6.20.240.60">
    <property type="match status" value="1"/>
</dbReference>
<dbReference type="InterPro" id="IPR036366">
    <property type="entry name" value="PGBDSf"/>
</dbReference>
<dbReference type="Gene3D" id="1.10.10.2520">
    <property type="entry name" value="Cell wall hydrolase SleB, domain 1"/>
    <property type="match status" value="1"/>
</dbReference>
<reference evidence="4" key="2">
    <citation type="journal article" date="2021" name="J Anim Sci Technol">
        <title>Complete genome sequence of Paenibacillus konkukensis sp. nov. SK3146 as a potential probiotic strain.</title>
        <authorList>
            <person name="Jung H.I."/>
            <person name="Park S."/>
            <person name="Niu K.M."/>
            <person name="Lee S.W."/>
            <person name="Kothari D."/>
            <person name="Yi K.J."/>
            <person name="Kim S.K."/>
        </authorList>
    </citation>
    <scope>NUCLEOTIDE SEQUENCE</scope>
    <source>
        <strain evidence="4">SK3146</strain>
    </source>
</reference>